<accession>A0A7J0F6P8</accession>
<reference evidence="1 2" key="1">
    <citation type="submission" date="2019-07" db="EMBL/GenBank/DDBJ databases">
        <title>De Novo Assembly of kiwifruit Actinidia rufa.</title>
        <authorList>
            <person name="Sugita-Konishi S."/>
            <person name="Sato K."/>
            <person name="Mori E."/>
            <person name="Abe Y."/>
            <person name="Kisaki G."/>
            <person name="Hamano K."/>
            <person name="Suezawa K."/>
            <person name="Otani M."/>
            <person name="Fukuda T."/>
            <person name="Manabe T."/>
            <person name="Gomi K."/>
            <person name="Tabuchi M."/>
            <person name="Akimitsu K."/>
            <person name="Kataoka I."/>
        </authorList>
    </citation>
    <scope>NUCLEOTIDE SEQUENCE [LARGE SCALE GENOMIC DNA]</scope>
    <source>
        <strain evidence="2">cv. Fuchu</strain>
    </source>
</reference>
<name>A0A7J0F6P8_9ERIC</name>
<comment type="caution">
    <text evidence="1">The sequence shown here is derived from an EMBL/GenBank/DDBJ whole genome shotgun (WGS) entry which is preliminary data.</text>
</comment>
<sequence>MALGGDGICEVLKAGQDVEECGLGGDEGEVGGWGAEDCGAQGNIDQKPRLELTTVNLQCRNCKVIAEYFYQRTWNGNFFESDAQEAWKLVYNPADSVPCGNGMGWQHIWREANGYADKTAFEAWICGF</sequence>
<protein>
    <submittedName>
        <fullName evidence="1">Uncharacterized protein</fullName>
    </submittedName>
</protein>
<keyword evidence="2" id="KW-1185">Reference proteome</keyword>
<dbReference type="AlphaFoldDB" id="A0A7J0F6P8"/>
<evidence type="ECO:0000313" key="2">
    <source>
        <dbReference type="Proteomes" id="UP000585474"/>
    </source>
</evidence>
<dbReference type="EMBL" id="BJWL01000009">
    <property type="protein sequence ID" value="GFY94392.1"/>
    <property type="molecule type" value="Genomic_DNA"/>
</dbReference>
<proteinExistence type="predicted"/>
<dbReference type="Proteomes" id="UP000585474">
    <property type="component" value="Unassembled WGS sequence"/>
</dbReference>
<evidence type="ECO:0000313" key="1">
    <source>
        <dbReference type="EMBL" id="GFY94392.1"/>
    </source>
</evidence>
<organism evidence="1 2">
    <name type="scientific">Actinidia rufa</name>
    <dbReference type="NCBI Taxonomy" id="165716"/>
    <lineage>
        <taxon>Eukaryota</taxon>
        <taxon>Viridiplantae</taxon>
        <taxon>Streptophyta</taxon>
        <taxon>Embryophyta</taxon>
        <taxon>Tracheophyta</taxon>
        <taxon>Spermatophyta</taxon>
        <taxon>Magnoliopsida</taxon>
        <taxon>eudicotyledons</taxon>
        <taxon>Gunneridae</taxon>
        <taxon>Pentapetalae</taxon>
        <taxon>asterids</taxon>
        <taxon>Ericales</taxon>
        <taxon>Actinidiaceae</taxon>
        <taxon>Actinidia</taxon>
    </lineage>
</organism>
<gene>
    <name evidence="1" type="ORF">Acr_09g0008380</name>
</gene>